<reference evidence="2 3" key="1">
    <citation type="submission" date="2016-07" db="EMBL/GenBank/DDBJ databases">
        <title>Pervasive Adenine N6-methylation of Active Genes in Fungi.</title>
        <authorList>
            <consortium name="DOE Joint Genome Institute"/>
            <person name="Mondo S.J."/>
            <person name="Dannebaum R.O."/>
            <person name="Kuo R.C."/>
            <person name="Labutti K."/>
            <person name="Haridas S."/>
            <person name="Kuo A."/>
            <person name="Salamov A."/>
            <person name="Ahrendt S.R."/>
            <person name="Lipzen A."/>
            <person name="Sullivan W."/>
            <person name="Andreopoulos W.B."/>
            <person name="Clum A."/>
            <person name="Lindquist E."/>
            <person name="Daum C."/>
            <person name="Ramamoorthy G.K."/>
            <person name="Gryganskyi A."/>
            <person name="Culley D."/>
            <person name="Magnuson J.K."/>
            <person name="James T.Y."/>
            <person name="O'Malley M.A."/>
            <person name="Stajich J.E."/>
            <person name="Spatafora J.W."/>
            <person name="Visel A."/>
            <person name="Grigoriev I.V."/>
        </authorList>
    </citation>
    <scope>NUCLEOTIDE SEQUENCE [LARGE SCALE GENOMIC DNA]</scope>
    <source>
        <strain evidence="2 3">CBS 931.73</strain>
    </source>
</reference>
<dbReference type="EMBL" id="MCFE01000220">
    <property type="protein sequence ID" value="ORX93893.1"/>
    <property type="molecule type" value="Genomic_DNA"/>
</dbReference>
<feature type="region of interest" description="Disordered" evidence="1">
    <location>
        <begin position="200"/>
        <end position="221"/>
    </location>
</feature>
<name>A0A1Y1Y7A6_9FUNG</name>
<proteinExistence type="predicted"/>
<gene>
    <name evidence="2" type="ORF">K493DRAFT_302405</name>
</gene>
<comment type="caution">
    <text evidence="2">The sequence shown here is derived from an EMBL/GenBank/DDBJ whole genome shotgun (WGS) entry which is preliminary data.</text>
</comment>
<evidence type="ECO:0000313" key="2">
    <source>
        <dbReference type="EMBL" id="ORX93893.1"/>
    </source>
</evidence>
<sequence>MLNPQIMNQVSRMSREELELTLLKASSRHDDVYNQIVFTSQSLDRAYPSTKCFDQVVYWYEQLDSNSITLRQRYYLLSAITESLTEHMIRFNLNDPSRYFQVWSSKGIYQMKRSVLPKKVGERWKAFLIDHHKEANPDINFSKSDWKRMKAGFANWEATLRTEGLTLGCSYEIKLLVERAIHNHHSYYFSKDLMKDSGSETMSRCSEESEPISDGQSDIAI</sequence>
<protein>
    <submittedName>
        <fullName evidence="2">Uncharacterized protein</fullName>
    </submittedName>
</protein>
<organism evidence="2 3">
    <name type="scientific">Basidiobolus meristosporus CBS 931.73</name>
    <dbReference type="NCBI Taxonomy" id="1314790"/>
    <lineage>
        <taxon>Eukaryota</taxon>
        <taxon>Fungi</taxon>
        <taxon>Fungi incertae sedis</taxon>
        <taxon>Zoopagomycota</taxon>
        <taxon>Entomophthoromycotina</taxon>
        <taxon>Basidiobolomycetes</taxon>
        <taxon>Basidiobolales</taxon>
        <taxon>Basidiobolaceae</taxon>
        <taxon>Basidiobolus</taxon>
    </lineage>
</organism>
<dbReference type="AlphaFoldDB" id="A0A1Y1Y7A6"/>
<evidence type="ECO:0000256" key="1">
    <source>
        <dbReference type="SAM" id="MobiDB-lite"/>
    </source>
</evidence>
<keyword evidence="3" id="KW-1185">Reference proteome</keyword>
<dbReference type="InParanoid" id="A0A1Y1Y7A6"/>
<accession>A0A1Y1Y7A6</accession>
<evidence type="ECO:0000313" key="3">
    <source>
        <dbReference type="Proteomes" id="UP000193498"/>
    </source>
</evidence>
<dbReference type="Proteomes" id="UP000193498">
    <property type="component" value="Unassembled WGS sequence"/>
</dbReference>